<keyword evidence="6 9" id="KW-1133">Transmembrane helix</keyword>
<accession>A0A344A2V9</accession>
<dbReference type="EC" id="7.1.1.2" evidence="9"/>
<comment type="catalytic activity">
    <reaction evidence="8 9">
        <text>a ubiquinone + NADH + 5 H(+)(in) = a ubiquinol + NAD(+) + 4 H(+)(out)</text>
        <dbReference type="Rhea" id="RHEA:29091"/>
        <dbReference type="Rhea" id="RHEA-COMP:9565"/>
        <dbReference type="Rhea" id="RHEA-COMP:9566"/>
        <dbReference type="ChEBI" id="CHEBI:15378"/>
        <dbReference type="ChEBI" id="CHEBI:16389"/>
        <dbReference type="ChEBI" id="CHEBI:17976"/>
        <dbReference type="ChEBI" id="CHEBI:57540"/>
        <dbReference type="ChEBI" id="CHEBI:57945"/>
        <dbReference type="EC" id="7.1.1.2"/>
    </reaction>
</comment>
<keyword evidence="9" id="KW-0249">Electron transport</keyword>
<evidence type="ECO:0000256" key="6">
    <source>
        <dbReference type="ARBA" id="ARBA00022989"/>
    </source>
</evidence>
<evidence type="ECO:0000256" key="9">
    <source>
        <dbReference type="RuleBase" id="RU003640"/>
    </source>
</evidence>
<keyword evidence="9" id="KW-1278">Translocase</keyword>
<dbReference type="Gene3D" id="1.20.58.1610">
    <property type="entry name" value="NADH:ubiquinone/plastoquinone oxidoreductase, chain 3"/>
    <property type="match status" value="1"/>
</dbReference>
<proteinExistence type="inferred from homology"/>
<reference evidence="10" key="1">
    <citation type="submission" date="2018-02" db="EMBL/GenBank/DDBJ databases">
        <title>Resolving the psyllid tree of life: Phylogenomic analysis of the superfamily Psylloidea (Hemiptera).</title>
        <authorList>
            <person name="Percy D.M."/>
            <person name="Sveinsson S."/>
            <person name="Lemmon A.R."/>
            <person name="Lemmon E.M."/>
            <person name="Ouvrard D."/>
            <person name="Burckhardt D."/>
        </authorList>
    </citation>
    <scope>NUCLEOTIDE SEQUENCE</scope>
    <source>
        <strain evidence="10">DP1.idba.179_circ</strain>
    </source>
</reference>
<evidence type="ECO:0000313" key="10">
    <source>
        <dbReference type="EMBL" id="AWU49100.1"/>
    </source>
</evidence>
<evidence type="ECO:0000256" key="2">
    <source>
        <dbReference type="ARBA" id="ARBA00008472"/>
    </source>
</evidence>
<dbReference type="EMBL" id="MG989239">
    <property type="protein sequence ID" value="AWU49100.1"/>
    <property type="molecule type" value="Genomic_DNA"/>
</dbReference>
<evidence type="ECO:0000256" key="3">
    <source>
        <dbReference type="ARBA" id="ARBA00021007"/>
    </source>
</evidence>
<gene>
    <name evidence="10" type="primary">nad3</name>
</gene>
<protein>
    <recommendedName>
        <fullName evidence="3 9">NADH-ubiquinone oxidoreductase chain 3</fullName>
        <ecNumber evidence="9">7.1.1.2</ecNumber>
    </recommendedName>
</protein>
<keyword evidence="5 9" id="KW-0812">Transmembrane</keyword>
<dbReference type="Pfam" id="PF00507">
    <property type="entry name" value="Oxidored_q4"/>
    <property type="match status" value="1"/>
</dbReference>
<comment type="function">
    <text evidence="9">Core subunit of the mitochondrial membrane respiratory chain NADH dehydrogenase (Complex I) which catalyzes electron transfer from NADH through the respiratory chain, using ubiquinone as an electron acceptor. Essential for the catalytic activity of complex I.</text>
</comment>
<comment type="similarity">
    <text evidence="2 9">Belongs to the complex I subunit 3 family.</text>
</comment>
<dbReference type="PANTHER" id="PTHR11058">
    <property type="entry name" value="NADH-UBIQUINONE OXIDOREDUCTASE CHAIN 3"/>
    <property type="match status" value="1"/>
</dbReference>
<dbReference type="AlphaFoldDB" id="A0A344A2V9"/>
<dbReference type="InterPro" id="IPR000440">
    <property type="entry name" value="NADH_UbQ/plastoQ_OxRdtase_su3"/>
</dbReference>
<geneLocation type="mitochondrion" evidence="10"/>
<sequence>MFLVWMFFLLSLTIIILILNITPMINIHKNSQREKKSPFECGFDPLTKFRVPFSIHFFSISLMFLIFDIEITMIIPMPLMMNLINMNMWMSFNMLMMSILILGLALEWKEGSMEWK</sequence>
<dbReference type="GO" id="GO:0030964">
    <property type="term" value="C:NADH dehydrogenase complex"/>
    <property type="evidence" value="ECO:0007669"/>
    <property type="project" value="TreeGrafter"/>
</dbReference>
<keyword evidence="4 9" id="KW-0813">Transport</keyword>
<evidence type="ECO:0000256" key="7">
    <source>
        <dbReference type="ARBA" id="ARBA00023136"/>
    </source>
</evidence>
<organism evidence="10">
    <name type="scientific">Trioza remota</name>
    <dbReference type="NCBI Taxonomy" id="1715813"/>
    <lineage>
        <taxon>Eukaryota</taxon>
        <taxon>Metazoa</taxon>
        <taxon>Ecdysozoa</taxon>
        <taxon>Arthropoda</taxon>
        <taxon>Hexapoda</taxon>
        <taxon>Insecta</taxon>
        <taxon>Pterygota</taxon>
        <taxon>Neoptera</taxon>
        <taxon>Paraneoptera</taxon>
        <taxon>Hemiptera</taxon>
        <taxon>Sternorrhyncha</taxon>
        <taxon>Psylloidea</taxon>
        <taxon>Triozidae</taxon>
        <taxon>Trioza</taxon>
    </lineage>
</organism>
<feature type="transmembrane region" description="Helical" evidence="9">
    <location>
        <begin position="55"/>
        <end position="76"/>
    </location>
</feature>
<comment type="subcellular location">
    <subcellularLocation>
        <location evidence="1">Membrane</location>
    </subcellularLocation>
    <subcellularLocation>
        <location evidence="9">Mitochondrion membrane</location>
        <topology evidence="9">Multi-pass membrane protein</topology>
    </subcellularLocation>
</comment>
<feature type="transmembrane region" description="Helical" evidence="9">
    <location>
        <begin position="6"/>
        <end position="27"/>
    </location>
</feature>
<keyword evidence="7 9" id="KW-0472">Membrane</keyword>
<dbReference type="GO" id="GO:0008137">
    <property type="term" value="F:NADH dehydrogenase (ubiquinone) activity"/>
    <property type="evidence" value="ECO:0007669"/>
    <property type="project" value="UniProtKB-UniRule"/>
</dbReference>
<evidence type="ECO:0000256" key="8">
    <source>
        <dbReference type="ARBA" id="ARBA00049551"/>
    </source>
</evidence>
<keyword evidence="9 10" id="KW-0496">Mitochondrion</keyword>
<dbReference type="GO" id="GO:0031966">
    <property type="term" value="C:mitochondrial membrane"/>
    <property type="evidence" value="ECO:0007669"/>
    <property type="project" value="UniProtKB-SubCell"/>
</dbReference>
<keyword evidence="9" id="KW-0520">NAD</keyword>
<evidence type="ECO:0000256" key="5">
    <source>
        <dbReference type="ARBA" id="ARBA00022692"/>
    </source>
</evidence>
<name>A0A344A2V9_9HEMI</name>
<evidence type="ECO:0000256" key="4">
    <source>
        <dbReference type="ARBA" id="ARBA00022448"/>
    </source>
</evidence>
<keyword evidence="9" id="KW-0679">Respiratory chain</keyword>
<dbReference type="InterPro" id="IPR038430">
    <property type="entry name" value="NDAH_ubi_oxred_su3_sf"/>
</dbReference>
<feature type="transmembrane region" description="Helical" evidence="9">
    <location>
        <begin position="88"/>
        <end position="106"/>
    </location>
</feature>
<keyword evidence="9" id="KW-0830">Ubiquinone</keyword>
<dbReference type="PANTHER" id="PTHR11058:SF9">
    <property type="entry name" value="NADH-UBIQUINONE OXIDOREDUCTASE CHAIN 3"/>
    <property type="match status" value="1"/>
</dbReference>
<evidence type="ECO:0000256" key="1">
    <source>
        <dbReference type="ARBA" id="ARBA00004370"/>
    </source>
</evidence>